<evidence type="ECO:0000256" key="1">
    <source>
        <dbReference type="SAM" id="MobiDB-lite"/>
    </source>
</evidence>
<reference evidence="3 4" key="1">
    <citation type="submission" date="2017-07" db="EMBL/GenBank/DDBJ databases">
        <title>The genome sequence of Paludifilum halophilum highlights mechanisms for microbial adaptation to high salt environemnts.</title>
        <authorList>
            <person name="Belbahri L."/>
        </authorList>
    </citation>
    <scope>NUCLEOTIDE SEQUENCE [LARGE SCALE GENOMIC DNA]</scope>
    <source>
        <strain evidence="3 4">DSM 102817</strain>
    </source>
</reference>
<dbReference type="RefSeq" id="WP_094263328.1">
    <property type="nucleotide sequence ID" value="NZ_NOWF01000002.1"/>
</dbReference>
<evidence type="ECO:0000313" key="3">
    <source>
        <dbReference type="EMBL" id="OYD08980.1"/>
    </source>
</evidence>
<feature type="signal peptide" evidence="2">
    <location>
        <begin position="1"/>
        <end position="24"/>
    </location>
</feature>
<dbReference type="Proteomes" id="UP000215459">
    <property type="component" value="Unassembled WGS sequence"/>
</dbReference>
<sequence length="400" mass="44992">MPRWLKIFICFAIIGLGACHSSGADTQGLGPGTRSSEKAEKKFQPYSDPVVPKMKDLIRRKGFLAYTSKTPYLLGFSYDGTYLATIVYDKKAKAYRIDIHHTGNNRVEGTVYAPRGEQLSESRDSSSAEEELLKGTQETLDMGYQIKVPVKPREYSLNQTVNMNNKDWAVQLIGKKGAVIHAEDDQGHRWRVSKAPLKSGEKLSSRWLFVIPPTLPEKGSVIAFAHRKEKGLRPLVYTVDTSLLRPDWSEKALSRRVNKYLRGDTQVVYRGMLTDQGPDSVLAVRDAIASSVGPREGVRYRGDVCGFILFDAEGEVLYRGNTAGLVYREQVLSDPSIPKDPETHYRLLLTVQTTDDGNQERVLTVDQLNGEDRIVRTYELLWNEKDQQFEQVGERGTEGS</sequence>
<keyword evidence="2" id="KW-0732">Signal</keyword>
<proteinExistence type="predicted"/>
<evidence type="ECO:0000256" key="2">
    <source>
        <dbReference type="SAM" id="SignalP"/>
    </source>
</evidence>
<accession>A0A235B9J6</accession>
<dbReference type="OrthoDB" id="2965172at2"/>
<evidence type="ECO:0000313" key="4">
    <source>
        <dbReference type="Proteomes" id="UP000215459"/>
    </source>
</evidence>
<dbReference type="AlphaFoldDB" id="A0A235B9J6"/>
<feature type="chain" id="PRO_5012940838" description="Lipoprotein" evidence="2">
    <location>
        <begin position="25"/>
        <end position="400"/>
    </location>
</feature>
<dbReference type="EMBL" id="NOWF01000002">
    <property type="protein sequence ID" value="OYD08980.1"/>
    <property type="molecule type" value="Genomic_DNA"/>
</dbReference>
<gene>
    <name evidence="3" type="ORF">CHM34_04175</name>
</gene>
<protein>
    <recommendedName>
        <fullName evidence="5">Lipoprotein</fullName>
    </recommendedName>
</protein>
<organism evidence="3 4">
    <name type="scientific">Paludifilum halophilum</name>
    <dbReference type="NCBI Taxonomy" id="1642702"/>
    <lineage>
        <taxon>Bacteria</taxon>
        <taxon>Bacillati</taxon>
        <taxon>Bacillota</taxon>
        <taxon>Bacilli</taxon>
        <taxon>Bacillales</taxon>
        <taxon>Thermoactinomycetaceae</taxon>
        <taxon>Paludifilum</taxon>
    </lineage>
</organism>
<dbReference type="PROSITE" id="PS51257">
    <property type="entry name" value="PROKAR_LIPOPROTEIN"/>
    <property type="match status" value="1"/>
</dbReference>
<name>A0A235B9J6_9BACL</name>
<comment type="caution">
    <text evidence="3">The sequence shown here is derived from an EMBL/GenBank/DDBJ whole genome shotgun (WGS) entry which is preliminary data.</text>
</comment>
<feature type="region of interest" description="Disordered" evidence="1">
    <location>
        <begin position="26"/>
        <end position="47"/>
    </location>
</feature>
<evidence type="ECO:0008006" key="5">
    <source>
        <dbReference type="Google" id="ProtNLM"/>
    </source>
</evidence>
<keyword evidence="4" id="KW-1185">Reference proteome</keyword>